<dbReference type="InterPro" id="IPR014018">
    <property type="entry name" value="SecA_motor_DEAD"/>
</dbReference>
<dbReference type="Gene3D" id="3.40.50.300">
    <property type="entry name" value="P-loop containing nucleotide triphosphate hydrolases"/>
    <property type="match status" value="1"/>
</dbReference>
<organism evidence="2">
    <name type="scientific">marine metagenome</name>
    <dbReference type="NCBI Taxonomy" id="408172"/>
    <lineage>
        <taxon>unclassified sequences</taxon>
        <taxon>metagenomes</taxon>
        <taxon>ecological metagenomes</taxon>
    </lineage>
</organism>
<dbReference type="PROSITE" id="PS51196">
    <property type="entry name" value="SECA_MOTOR_DEAD"/>
    <property type="match status" value="1"/>
</dbReference>
<dbReference type="GO" id="GO:0016020">
    <property type="term" value="C:membrane"/>
    <property type="evidence" value="ECO:0007669"/>
    <property type="project" value="InterPro"/>
</dbReference>
<dbReference type="GO" id="GO:0017038">
    <property type="term" value="P:protein import"/>
    <property type="evidence" value="ECO:0007669"/>
    <property type="project" value="InterPro"/>
</dbReference>
<accession>A0A381XBQ6</accession>
<dbReference type="InterPro" id="IPR011115">
    <property type="entry name" value="SecA_DEAD"/>
</dbReference>
<dbReference type="GO" id="GO:0005524">
    <property type="term" value="F:ATP binding"/>
    <property type="evidence" value="ECO:0007669"/>
    <property type="project" value="InterPro"/>
</dbReference>
<gene>
    <name evidence="2" type="ORF">METZ01_LOCUS114795</name>
</gene>
<name>A0A381XBQ6_9ZZZZ</name>
<sequence>MVMQLFSKIFGTKNSRELKRMNRIVMRVNEFEVDTGALTDSEISHKREIFRARLDAEESLDSILPEAFAVVREAGK</sequence>
<feature type="non-terminal residue" evidence="2">
    <location>
        <position position="76"/>
    </location>
</feature>
<feature type="domain" description="SecA family profile" evidence="1">
    <location>
        <begin position="3"/>
        <end position="76"/>
    </location>
</feature>
<proteinExistence type="predicted"/>
<evidence type="ECO:0000259" key="1">
    <source>
        <dbReference type="PROSITE" id="PS51196"/>
    </source>
</evidence>
<dbReference type="Pfam" id="PF07517">
    <property type="entry name" value="SecA_DEAD"/>
    <property type="match status" value="1"/>
</dbReference>
<evidence type="ECO:0000313" key="2">
    <source>
        <dbReference type="EMBL" id="SVA61941.1"/>
    </source>
</evidence>
<reference evidence="2" key="1">
    <citation type="submission" date="2018-05" db="EMBL/GenBank/DDBJ databases">
        <authorList>
            <person name="Lanie J.A."/>
            <person name="Ng W.-L."/>
            <person name="Kazmierczak K.M."/>
            <person name="Andrzejewski T.M."/>
            <person name="Davidsen T.M."/>
            <person name="Wayne K.J."/>
            <person name="Tettelin H."/>
            <person name="Glass J.I."/>
            <person name="Rusch D."/>
            <person name="Podicherti R."/>
            <person name="Tsui H.-C.T."/>
            <person name="Winkler M.E."/>
        </authorList>
    </citation>
    <scope>NUCLEOTIDE SEQUENCE</scope>
</reference>
<dbReference type="AlphaFoldDB" id="A0A381XBQ6"/>
<protein>
    <recommendedName>
        <fullName evidence="1">SecA family profile domain-containing protein</fullName>
    </recommendedName>
</protein>
<dbReference type="InterPro" id="IPR027417">
    <property type="entry name" value="P-loop_NTPase"/>
</dbReference>
<dbReference type="EMBL" id="UINC01014536">
    <property type="protein sequence ID" value="SVA61941.1"/>
    <property type="molecule type" value="Genomic_DNA"/>
</dbReference>